<accession>A0ABD2ZTA1</accession>
<feature type="region of interest" description="Disordered" evidence="1">
    <location>
        <begin position="142"/>
        <end position="175"/>
    </location>
</feature>
<sequence length="194" mass="21685">MGLTIKEMEELHEDIKMHLDLAGQGQCMYSTGRHLQCLEKPLEVGDSERELSPKPGEKDVDHDRKEPTLHEETPEVDEEVGSYSPVVIHGNDNEEAIDPKDDKSRLDNFKNVALKTIRAMEESDAIFGSNSEINLDAQLDLHAGDSRAGRPASDVEEDDERQQALEAIKSSRNAEKKLVTSRFSSFPRGDIFPA</sequence>
<feature type="region of interest" description="Disordered" evidence="1">
    <location>
        <begin position="40"/>
        <end position="103"/>
    </location>
</feature>
<organism evidence="2 3">
    <name type="scientific">Cinchona calisaya</name>
    <dbReference type="NCBI Taxonomy" id="153742"/>
    <lineage>
        <taxon>Eukaryota</taxon>
        <taxon>Viridiplantae</taxon>
        <taxon>Streptophyta</taxon>
        <taxon>Embryophyta</taxon>
        <taxon>Tracheophyta</taxon>
        <taxon>Spermatophyta</taxon>
        <taxon>Magnoliopsida</taxon>
        <taxon>eudicotyledons</taxon>
        <taxon>Gunneridae</taxon>
        <taxon>Pentapetalae</taxon>
        <taxon>asterids</taxon>
        <taxon>lamiids</taxon>
        <taxon>Gentianales</taxon>
        <taxon>Rubiaceae</taxon>
        <taxon>Cinchonoideae</taxon>
        <taxon>Cinchoneae</taxon>
        <taxon>Cinchona</taxon>
    </lineage>
</organism>
<evidence type="ECO:0000313" key="2">
    <source>
        <dbReference type="EMBL" id="KAL3522665.1"/>
    </source>
</evidence>
<dbReference type="EMBL" id="JBJUIK010000007">
    <property type="protein sequence ID" value="KAL3522665.1"/>
    <property type="molecule type" value="Genomic_DNA"/>
</dbReference>
<gene>
    <name evidence="2" type="ORF">ACH5RR_015499</name>
</gene>
<name>A0ABD2ZTA1_9GENT</name>
<dbReference type="Proteomes" id="UP001630127">
    <property type="component" value="Unassembled WGS sequence"/>
</dbReference>
<evidence type="ECO:0000313" key="3">
    <source>
        <dbReference type="Proteomes" id="UP001630127"/>
    </source>
</evidence>
<keyword evidence="3" id="KW-1185">Reference proteome</keyword>
<proteinExistence type="predicted"/>
<evidence type="ECO:0000256" key="1">
    <source>
        <dbReference type="SAM" id="MobiDB-lite"/>
    </source>
</evidence>
<feature type="compositionally biased region" description="Basic and acidic residues" evidence="1">
    <location>
        <begin position="40"/>
        <end position="73"/>
    </location>
</feature>
<comment type="caution">
    <text evidence="2">The sequence shown here is derived from an EMBL/GenBank/DDBJ whole genome shotgun (WGS) entry which is preliminary data.</text>
</comment>
<protein>
    <submittedName>
        <fullName evidence="2">Uncharacterized protein</fullName>
    </submittedName>
</protein>
<dbReference type="AlphaFoldDB" id="A0ABD2ZTA1"/>
<reference evidence="2 3" key="1">
    <citation type="submission" date="2024-11" db="EMBL/GenBank/DDBJ databases">
        <title>A near-complete genome assembly of Cinchona calisaya.</title>
        <authorList>
            <person name="Lian D.C."/>
            <person name="Zhao X.W."/>
            <person name="Wei L."/>
        </authorList>
    </citation>
    <scope>NUCLEOTIDE SEQUENCE [LARGE SCALE GENOMIC DNA]</scope>
    <source>
        <tissue evidence="2">Nenye</tissue>
    </source>
</reference>